<dbReference type="EMBL" id="JAGFNK010000031">
    <property type="protein sequence ID" value="KAI9510944.1"/>
    <property type="molecule type" value="Genomic_DNA"/>
</dbReference>
<keyword evidence="2" id="KW-1185">Reference proteome</keyword>
<proteinExistence type="predicted"/>
<sequence length="142" mass="15798">MPSVNIHSILQAILETIEPKDLSDEAVKKLGVLFSEQLLLAALDLIDRDCVTQHISPWGRSHFSVLGMTGPYTVFPSLYQSCSIPFYCTCPAFAYSVLISQSQITCKHILAVLIARPLSKCVVREMNKEEVVTLLARQMSDI</sequence>
<evidence type="ECO:0000313" key="1">
    <source>
        <dbReference type="EMBL" id="KAI9510944.1"/>
    </source>
</evidence>
<name>A0ACC0UIQ8_9AGAM</name>
<evidence type="ECO:0000313" key="2">
    <source>
        <dbReference type="Proteomes" id="UP001207468"/>
    </source>
</evidence>
<organism evidence="1 2">
    <name type="scientific">Russula earlei</name>
    <dbReference type="NCBI Taxonomy" id="71964"/>
    <lineage>
        <taxon>Eukaryota</taxon>
        <taxon>Fungi</taxon>
        <taxon>Dikarya</taxon>
        <taxon>Basidiomycota</taxon>
        <taxon>Agaricomycotina</taxon>
        <taxon>Agaricomycetes</taxon>
        <taxon>Russulales</taxon>
        <taxon>Russulaceae</taxon>
        <taxon>Russula</taxon>
    </lineage>
</organism>
<comment type="caution">
    <text evidence="1">The sequence shown here is derived from an EMBL/GenBank/DDBJ whole genome shotgun (WGS) entry which is preliminary data.</text>
</comment>
<accession>A0ACC0UIQ8</accession>
<reference evidence="1" key="1">
    <citation type="submission" date="2021-03" db="EMBL/GenBank/DDBJ databases">
        <title>Evolutionary priming and transition to the ectomycorrhizal habit in an iconic lineage of mushroom-forming fungi: is preadaptation a requirement?</title>
        <authorList>
            <consortium name="DOE Joint Genome Institute"/>
            <person name="Looney B.P."/>
            <person name="Miyauchi S."/>
            <person name="Morin E."/>
            <person name="Drula E."/>
            <person name="Courty P.E."/>
            <person name="Chicoki N."/>
            <person name="Fauchery L."/>
            <person name="Kohler A."/>
            <person name="Kuo A."/>
            <person name="LaButti K."/>
            <person name="Pangilinan J."/>
            <person name="Lipzen A."/>
            <person name="Riley R."/>
            <person name="Andreopoulos W."/>
            <person name="He G."/>
            <person name="Johnson J."/>
            <person name="Barry K.W."/>
            <person name="Grigoriev I.V."/>
            <person name="Nagy L."/>
            <person name="Hibbett D."/>
            <person name="Henrissat B."/>
            <person name="Matheny P.B."/>
            <person name="Labbe J."/>
            <person name="Martin A.F."/>
        </authorList>
    </citation>
    <scope>NUCLEOTIDE SEQUENCE</scope>
    <source>
        <strain evidence="1">BPL698</strain>
    </source>
</reference>
<dbReference type="Proteomes" id="UP001207468">
    <property type="component" value="Unassembled WGS sequence"/>
</dbReference>
<gene>
    <name evidence="1" type="ORF">F5148DRAFT_1175381</name>
</gene>
<protein>
    <submittedName>
        <fullName evidence="1">Uncharacterized protein</fullName>
    </submittedName>
</protein>